<evidence type="ECO:0000313" key="3">
    <source>
        <dbReference type="Proteomes" id="UP000557307"/>
    </source>
</evidence>
<organism evidence="2 3">
    <name type="scientific">Rhabdobacter roseus</name>
    <dbReference type="NCBI Taxonomy" id="1655419"/>
    <lineage>
        <taxon>Bacteria</taxon>
        <taxon>Pseudomonadati</taxon>
        <taxon>Bacteroidota</taxon>
        <taxon>Cytophagia</taxon>
        <taxon>Cytophagales</taxon>
        <taxon>Cytophagaceae</taxon>
        <taxon>Rhabdobacter</taxon>
    </lineage>
</organism>
<dbReference type="AlphaFoldDB" id="A0A840TVZ1"/>
<keyword evidence="3" id="KW-1185">Reference proteome</keyword>
<feature type="region of interest" description="Disordered" evidence="1">
    <location>
        <begin position="1"/>
        <end position="31"/>
    </location>
</feature>
<accession>A0A840TVZ1</accession>
<evidence type="ECO:0000256" key="1">
    <source>
        <dbReference type="SAM" id="MobiDB-lite"/>
    </source>
</evidence>
<protein>
    <submittedName>
        <fullName evidence="2">Uncharacterized protein</fullName>
    </submittedName>
</protein>
<reference evidence="2 3" key="1">
    <citation type="submission" date="2020-08" db="EMBL/GenBank/DDBJ databases">
        <title>Genomic Encyclopedia of Type Strains, Phase IV (KMG-IV): sequencing the most valuable type-strain genomes for metagenomic binning, comparative biology and taxonomic classification.</title>
        <authorList>
            <person name="Goeker M."/>
        </authorList>
    </citation>
    <scope>NUCLEOTIDE SEQUENCE [LARGE SCALE GENOMIC DNA]</scope>
    <source>
        <strain evidence="2 3">DSM 105074</strain>
    </source>
</reference>
<sequence length="40" mass="4553">MAKFLLSKENLTESTWKSPTTDTGPHDKNRGRFGFVTIQL</sequence>
<dbReference type="Proteomes" id="UP000557307">
    <property type="component" value="Unassembled WGS sequence"/>
</dbReference>
<dbReference type="EMBL" id="JACHGF010000002">
    <property type="protein sequence ID" value="MBB5283819.1"/>
    <property type="molecule type" value="Genomic_DNA"/>
</dbReference>
<name>A0A840TVZ1_9BACT</name>
<gene>
    <name evidence="2" type="ORF">HNQ92_001945</name>
</gene>
<proteinExistence type="predicted"/>
<comment type="caution">
    <text evidence="2">The sequence shown here is derived from an EMBL/GenBank/DDBJ whole genome shotgun (WGS) entry which is preliminary data.</text>
</comment>
<evidence type="ECO:0000313" key="2">
    <source>
        <dbReference type="EMBL" id="MBB5283819.1"/>
    </source>
</evidence>
<feature type="compositionally biased region" description="Polar residues" evidence="1">
    <location>
        <begin position="12"/>
        <end position="23"/>
    </location>
</feature>